<dbReference type="SUPFAM" id="SSF54862">
    <property type="entry name" value="4Fe-4S ferredoxins"/>
    <property type="match status" value="1"/>
</dbReference>
<dbReference type="InterPro" id="IPR017900">
    <property type="entry name" value="4Fe4S_Fe_S_CS"/>
</dbReference>
<dbReference type="PROSITE" id="PS51379">
    <property type="entry name" value="4FE4S_FER_2"/>
    <property type="match status" value="1"/>
</dbReference>
<dbReference type="Pfam" id="PF12838">
    <property type="entry name" value="Fer4_7"/>
    <property type="match status" value="1"/>
</dbReference>
<sequence>MSSTTRLSRRSLLFGAGADAPRSMVQNQSAAASRDDATTRWLAEIAALRCLNAQGVVCASCADACPHRAILIPIRERAAIHVVADLCDGCSDCVGVCPAQAIVMQPSPLEPA</sequence>
<dbReference type="Gene3D" id="3.30.70.20">
    <property type="match status" value="1"/>
</dbReference>
<protein>
    <submittedName>
        <fullName evidence="5">4Fe-4S binding domain-containing protein</fullName>
    </submittedName>
</protein>
<dbReference type="EMBL" id="FUZV01000001">
    <property type="protein sequence ID" value="SKC39716.1"/>
    <property type="molecule type" value="Genomic_DNA"/>
</dbReference>
<dbReference type="STRING" id="428993.SAMN06296058_0036"/>
<evidence type="ECO:0000256" key="2">
    <source>
        <dbReference type="ARBA" id="ARBA00023004"/>
    </source>
</evidence>
<keyword evidence="1" id="KW-0479">Metal-binding</keyword>
<evidence type="ECO:0000259" key="4">
    <source>
        <dbReference type="PROSITE" id="PS51379"/>
    </source>
</evidence>
<organism evidence="5 6">
    <name type="scientific">Pseudoxanthomonas indica</name>
    <dbReference type="NCBI Taxonomy" id="428993"/>
    <lineage>
        <taxon>Bacteria</taxon>
        <taxon>Pseudomonadati</taxon>
        <taxon>Pseudomonadota</taxon>
        <taxon>Gammaproteobacteria</taxon>
        <taxon>Lysobacterales</taxon>
        <taxon>Lysobacteraceae</taxon>
        <taxon>Pseudoxanthomonas</taxon>
    </lineage>
</organism>
<name>A0A1T5IKM3_9GAMM</name>
<keyword evidence="2" id="KW-0408">Iron</keyword>
<dbReference type="GO" id="GO:0046872">
    <property type="term" value="F:metal ion binding"/>
    <property type="evidence" value="ECO:0007669"/>
    <property type="project" value="UniProtKB-KW"/>
</dbReference>
<dbReference type="RefSeq" id="WP_079722490.1">
    <property type="nucleotide sequence ID" value="NZ_BMCL01000003.1"/>
</dbReference>
<evidence type="ECO:0000256" key="3">
    <source>
        <dbReference type="ARBA" id="ARBA00023014"/>
    </source>
</evidence>
<accession>A0A1T5IKM3</accession>
<evidence type="ECO:0000313" key="5">
    <source>
        <dbReference type="EMBL" id="SKC39716.1"/>
    </source>
</evidence>
<dbReference type="AlphaFoldDB" id="A0A1T5IKM3"/>
<keyword evidence="6" id="KW-1185">Reference proteome</keyword>
<feature type="domain" description="4Fe-4S ferredoxin-type" evidence="4">
    <location>
        <begin position="78"/>
        <end position="107"/>
    </location>
</feature>
<dbReference type="PROSITE" id="PS00198">
    <property type="entry name" value="4FE4S_FER_1"/>
    <property type="match status" value="1"/>
</dbReference>
<keyword evidence="3" id="KW-0411">Iron-sulfur</keyword>
<dbReference type="OrthoDB" id="9808559at2"/>
<proteinExistence type="predicted"/>
<evidence type="ECO:0000256" key="1">
    <source>
        <dbReference type="ARBA" id="ARBA00022723"/>
    </source>
</evidence>
<dbReference type="Proteomes" id="UP000190341">
    <property type="component" value="Unassembled WGS sequence"/>
</dbReference>
<dbReference type="GO" id="GO:0051536">
    <property type="term" value="F:iron-sulfur cluster binding"/>
    <property type="evidence" value="ECO:0007669"/>
    <property type="project" value="UniProtKB-KW"/>
</dbReference>
<evidence type="ECO:0000313" key="6">
    <source>
        <dbReference type="Proteomes" id="UP000190341"/>
    </source>
</evidence>
<reference evidence="5 6" key="1">
    <citation type="submission" date="2017-02" db="EMBL/GenBank/DDBJ databases">
        <authorList>
            <person name="Peterson S.W."/>
        </authorList>
    </citation>
    <scope>NUCLEOTIDE SEQUENCE [LARGE SCALE GENOMIC DNA]</scope>
    <source>
        <strain evidence="5 6">P15</strain>
    </source>
</reference>
<dbReference type="InterPro" id="IPR017896">
    <property type="entry name" value="4Fe4S_Fe-S-bd"/>
</dbReference>
<gene>
    <name evidence="5" type="ORF">SAMN06296058_0036</name>
</gene>